<organism evidence="1 2">
    <name type="scientific">Prauserella muralis</name>
    <dbReference type="NCBI Taxonomy" id="588067"/>
    <lineage>
        <taxon>Bacteria</taxon>
        <taxon>Bacillati</taxon>
        <taxon>Actinomycetota</taxon>
        <taxon>Actinomycetes</taxon>
        <taxon>Pseudonocardiales</taxon>
        <taxon>Pseudonocardiaceae</taxon>
        <taxon>Prauserella</taxon>
    </lineage>
</organism>
<keyword evidence="2" id="KW-1185">Reference proteome</keyword>
<evidence type="ECO:0000313" key="1">
    <source>
        <dbReference type="EMBL" id="PXY32151.1"/>
    </source>
</evidence>
<dbReference type="AlphaFoldDB" id="A0A2V4BAP9"/>
<protein>
    <submittedName>
        <fullName evidence="1">Uncharacterized protein</fullName>
    </submittedName>
</protein>
<evidence type="ECO:0000313" key="2">
    <source>
        <dbReference type="Proteomes" id="UP000249915"/>
    </source>
</evidence>
<gene>
    <name evidence="1" type="ORF">BAY60_07615</name>
</gene>
<name>A0A2V4BAP9_9PSEU</name>
<proteinExistence type="predicted"/>
<dbReference type="RefSeq" id="WP_112280194.1">
    <property type="nucleotide sequence ID" value="NZ_MASW01000001.1"/>
</dbReference>
<dbReference type="OrthoDB" id="4303577at2"/>
<reference evidence="1 2" key="1">
    <citation type="submission" date="2016-07" db="EMBL/GenBank/DDBJ databases">
        <title>Draft genome sequence of Prauserella muralis DSM 45305, isolated from a mould-covered wall in an indoor environment.</title>
        <authorList>
            <person name="Ruckert C."/>
            <person name="Albersmeier A."/>
            <person name="Jiang C.-L."/>
            <person name="Jiang Y."/>
            <person name="Kalinowski J."/>
            <person name="Schneider O."/>
            <person name="Winkler A."/>
            <person name="Zotchev S.B."/>
        </authorList>
    </citation>
    <scope>NUCLEOTIDE SEQUENCE [LARGE SCALE GENOMIC DNA]</scope>
    <source>
        <strain evidence="1 2">DSM 45305</strain>
    </source>
</reference>
<dbReference type="EMBL" id="MASW01000001">
    <property type="protein sequence ID" value="PXY32151.1"/>
    <property type="molecule type" value="Genomic_DNA"/>
</dbReference>
<sequence>MRIGTVRPVAAMLALPGLAAGAGWLFRRAWAPRLPGSVAIHWGPEGVDRGADLDVLTAWTLGATGVLAVASAVLAIAGIRRGYGVRRPVVAFAAWLATMPAACLIASLQATLDVPSWHQAAGAGGVIAIVLGVSGAAGALAAVVAGPGTAPERPAGAAPEGPSLGLAPGERAAWVGRTTNVGLAVLLALLVPAIALATILLTAAGPALAAYLAIGAVSVLVALALARISVVVDSTGVTIRMGAFGLPRRHVPLGDIADARVEQLGVLSGGGFGVRVNPVSGYTAYKIRTGPALALHLRSGYRILATVDRPEQAAGLVNDLVRRESTGRA</sequence>
<accession>A0A2V4BAP9</accession>
<dbReference type="Proteomes" id="UP000249915">
    <property type="component" value="Unassembled WGS sequence"/>
</dbReference>
<comment type="caution">
    <text evidence="1">The sequence shown here is derived from an EMBL/GenBank/DDBJ whole genome shotgun (WGS) entry which is preliminary data.</text>
</comment>